<evidence type="ECO:0000256" key="7">
    <source>
        <dbReference type="ARBA" id="ARBA00023328"/>
    </source>
</evidence>
<comment type="similarity">
    <text evidence="3">Belongs to the CENP-K/MCM22 family.</text>
</comment>
<evidence type="ECO:0000313" key="8">
    <source>
        <dbReference type="EMBL" id="KOF81318.1"/>
    </source>
</evidence>
<evidence type="ECO:0000256" key="4">
    <source>
        <dbReference type="ARBA" id="ARBA00022454"/>
    </source>
</evidence>
<evidence type="ECO:0000256" key="2">
    <source>
        <dbReference type="ARBA" id="ARBA00004584"/>
    </source>
</evidence>
<dbReference type="AlphaFoldDB" id="A0A0L8GWH6"/>
<dbReference type="PANTHER" id="PTHR14401:SF6">
    <property type="entry name" value="CENTROMERE PROTEIN K"/>
    <property type="match status" value="1"/>
</dbReference>
<dbReference type="GO" id="GO:0005634">
    <property type="term" value="C:nucleus"/>
    <property type="evidence" value="ECO:0007669"/>
    <property type="project" value="UniProtKB-SubCell"/>
</dbReference>
<evidence type="ECO:0000256" key="5">
    <source>
        <dbReference type="ARBA" id="ARBA00023054"/>
    </source>
</evidence>
<dbReference type="GO" id="GO:0051382">
    <property type="term" value="P:kinetochore assembly"/>
    <property type="evidence" value="ECO:0007669"/>
    <property type="project" value="InterPro"/>
</dbReference>
<reference evidence="8" key="1">
    <citation type="submission" date="2015-07" db="EMBL/GenBank/DDBJ databases">
        <title>MeaNS - Measles Nucleotide Surveillance Program.</title>
        <authorList>
            <person name="Tran T."/>
            <person name="Druce J."/>
        </authorList>
    </citation>
    <scope>NUCLEOTIDE SEQUENCE</scope>
    <source>
        <strain evidence="8">UCB-OBI-ISO-001</strain>
        <tissue evidence="8">Gonad</tissue>
    </source>
</reference>
<comment type="subcellular location">
    <subcellularLocation>
        <location evidence="2">Chromosome</location>
        <location evidence="2">Centromere</location>
    </subcellularLocation>
    <subcellularLocation>
        <location evidence="1">Nucleus</location>
    </subcellularLocation>
</comment>
<organism evidence="8">
    <name type="scientific">Octopus bimaculoides</name>
    <name type="common">California two-spotted octopus</name>
    <dbReference type="NCBI Taxonomy" id="37653"/>
    <lineage>
        <taxon>Eukaryota</taxon>
        <taxon>Metazoa</taxon>
        <taxon>Spiralia</taxon>
        <taxon>Lophotrochozoa</taxon>
        <taxon>Mollusca</taxon>
        <taxon>Cephalopoda</taxon>
        <taxon>Coleoidea</taxon>
        <taxon>Octopodiformes</taxon>
        <taxon>Octopoda</taxon>
        <taxon>Incirrata</taxon>
        <taxon>Octopodidae</taxon>
        <taxon>Octopus</taxon>
    </lineage>
</organism>
<dbReference type="PANTHER" id="PTHR14401">
    <property type="entry name" value="CENTROMERE PROTEIN K"/>
    <property type="match status" value="1"/>
</dbReference>
<accession>A0A0L8GWH6</accession>
<dbReference type="KEGG" id="obi:106874310"/>
<keyword evidence="6" id="KW-0539">Nucleus</keyword>
<keyword evidence="5" id="KW-0175">Coiled coil</keyword>
<dbReference type="Pfam" id="PF11802">
    <property type="entry name" value="CENP-K"/>
    <property type="match status" value="1"/>
</dbReference>
<dbReference type="OrthoDB" id="9445768at2759"/>
<keyword evidence="4" id="KW-0158">Chromosome</keyword>
<dbReference type="InterPro" id="IPR020993">
    <property type="entry name" value="Centromere_CenpK"/>
</dbReference>
<name>A0A0L8GWH6_OCTBM</name>
<sequence>MSGDLPETVTESKPNKVLHDACEDLWAEILKAHKAGSQKTSSPDEPIPDVTGKYLQAAVEIGDNIPEGLPVDSDFRQKYVIQQLKSTIREQENLLCLMDLMETTLINQLQQEEEDDMKMKSITKALTESSSKRAEAGGINENKYVQEIKHQIEMMKEERLWLSKSLVNFVSKYFPKVHQSTLFSTTKDKEPYSLMKIIMTLIDRNLNHPHDTYITVNSRFSLDYLELLKECRIIECHPKYELKVRLIPHILP</sequence>
<evidence type="ECO:0000256" key="6">
    <source>
        <dbReference type="ARBA" id="ARBA00023242"/>
    </source>
</evidence>
<protein>
    <submittedName>
        <fullName evidence="8">Uncharacterized protein</fullName>
    </submittedName>
</protein>
<evidence type="ECO:0000256" key="1">
    <source>
        <dbReference type="ARBA" id="ARBA00004123"/>
    </source>
</evidence>
<keyword evidence="7" id="KW-0137">Centromere</keyword>
<dbReference type="EMBL" id="KQ420096">
    <property type="protein sequence ID" value="KOF81318.1"/>
    <property type="molecule type" value="Genomic_DNA"/>
</dbReference>
<evidence type="ECO:0000256" key="3">
    <source>
        <dbReference type="ARBA" id="ARBA00005795"/>
    </source>
</evidence>
<proteinExistence type="inferred from homology"/>
<dbReference type="GO" id="GO:0000775">
    <property type="term" value="C:chromosome, centromeric region"/>
    <property type="evidence" value="ECO:0007669"/>
    <property type="project" value="UniProtKB-SubCell"/>
</dbReference>
<gene>
    <name evidence="8" type="ORF">OCBIM_22026706mg</name>
</gene>
<dbReference type="GO" id="GO:0000070">
    <property type="term" value="P:mitotic sister chromatid segregation"/>
    <property type="evidence" value="ECO:0007669"/>
    <property type="project" value="TreeGrafter"/>
</dbReference>